<gene>
    <name evidence="1" type="ORF">A9200_04595</name>
</gene>
<protein>
    <submittedName>
        <fullName evidence="1">Uncharacterized protein</fullName>
    </submittedName>
</protein>
<dbReference type="KEGG" id="mart:BTR34_17685"/>
<dbReference type="Proteomes" id="UP000092164">
    <property type="component" value="Unassembled WGS sequence"/>
</dbReference>
<dbReference type="EMBL" id="LZFP01000012">
    <property type="protein sequence ID" value="OBR39197.1"/>
    <property type="molecule type" value="Genomic_DNA"/>
</dbReference>
<proteinExistence type="predicted"/>
<dbReference type="STRING" id="1836467.BTR34_17685"/>
<dbReference type="AlphaFoldDB" id="A0A1B7Z909"/>
<keyword evidence="2" id="KW-1185">Reference proteome</keyword>
<name>A0A1B7Z909_9FLAO</name>
<organism evidence="1 2">
    <name type="scientific">Maribacter hydrothermalis</name>
    <dbReference type="NCBI Taxonomy" id="1836467"/>
    <lineage>
        <taxon>Bacteria</taxon>
        <taxon>Pseudomonadati</taxon>
        <taxon>Bacteroidota</taxon>
        <taxon>Flavobacteriia</taxon>
        <taxon>Flavobacteriales</taxon>
        <taxon>Flavobacteriaceae</taxon>
        <taxon>Maribacter</taxon>
    </lineage>
</organism>
<comment type="caution">
    <text evidence="1">The sequence shown here is derived from an EMBL/GenBank/DDBJ whole genome shotgun (WGS) entry which is preliminary data.</text>
</comment>
<reference evidence="2" key="1">
    <citation type="submission" date="2016-06" db="EMBL/GenBank/DDBJ databases">
        <authorList>
            <person name="Zhan P."/>
        </authorList>
    </citation>
    <scope>NUCLEOTIDE SEQUENCE [LARGE SCALE GENOMIC DNA]</scope>
    <source>
        <strain evidence="2">T28</strain>
    </source>
</reference>
<evidence type="ECO:0000313" key="1">
    <source>
        <dbReference type="EMBL" id="OBR39197.1"/>
    </source>
</evidence>
<sequence length="128" mass="13411">MLFVDATPVTHTVTVSATVANPFPPSISDEEGHNANTAAGDAAMTTLVGPGDVVTWQKGGNISSLDNIFEPVGTDLFIVDPSAENNGTWVGIIGSLPSGAEEAYSITYKIGGTTYTQDPRLRMQPKTK</sequence>
<accession>A0A1B7Z909</accession>
<evidence type="ECO:0000313" key="2">
    <source>
        <dbReference type="Proteomes" id="UP000092164"/>
    </source>
</evidence>